<organism evidence="5 6">
    <name type="scientific">Candidatus Magasanikbacteria bacterium RIFCSPLOWO2_02_FULL_44_11</name>
    <dbReference type="NCBI Taxonomy" id="1798689"/>
    <lineage>
        <taxon>Bacteria</taxon>
        <taxon>Candidatus Magasanikiibacteriota</taxon>
    </lineage>
</organism>
<accession>A0A1F6N9F1</accession>
<dbReference type="GO" id="GO:0016757">
    <property type="term" value="F:glycosyltransferase activity"/>
    <property type="evidence" value="ECO:0007669"/>
    <property type="project" value="UniProtKB-KW"/>
</dbReference>
<dbReference type="Gene3D" id="3.90.550.10">
    <property type="entry name" value="Spore Coat Polysaccharide Biosynthesis Protein SpsA, Chain A"/>
    <property type="match status" value="1"/>
</dbReference>
<proteinExistence type="inferred from homology"/>
<evidence type="ECO:0000313" key="6">
    <source>
        <dbReference type="Proteomes" id="UP000178726"/>
    </source>
</evidence>
<evidence type="ECO:0000256" key="1">
    <source>
        <dbReference type="ARBA" id="ARBA00006739"/>
    </source>
</evidence>
<dbReference type="EMBL" id="MFQK01000040">
    <property type="protein sequence ID" value="OGH80555.1"/>
    <property type="molecule type" value="Genomic_DNA"/>
</dbReference>
<sequence>MENYPVSVNLVVYHGAPWLPWCLESLGKQTYENFFLLIIDNGSIDKSFEICQQFLNDHTALAKRTRLVKNKHNVGFARGHNQAFSWTKSDYLLVLNQDVYLMPDYLAELVRCLMNEERAAAVTGKLLNWPFDSATFHVSALAAPAAPRLIDSAGLEILRSRKVVNLGQGETDQGQFNKMRRIFGVPATAPLYRRAALAAVSPQGKLFDEDFISYKEDVDLAWRLAWADGDAWLVPQALAYHDRSLNQSKGWRSEFKLRQGRPRDLKVYSLVNHLGVLVKNESWLNLLKDLPWVLAHELTKCLFLLLTDPVTLIQGQLRFWHLLPRFLKKRAALKPSHRRHYQELRAWWTRTKVAGQKI</sequence>
<dbReference type="PANTHER" id="PTHR43179:SF12">
    <property type="entry name" value="GALACTOFURANOSYLTRANSFERASE GLFT2"/>
    <property type="match status" value="1"/>
</dbReference>
<protein>
    <recommendedName>
        <fullName evidence="4">Glycosyltransferase 2-like domain-containing protein</fullName>
    </recommendedName>
</protein>
<evidence type="ECO:0000256" key="2">
    <source>
        <dbReference type="ARBA" id="ARBA00022676"/>
    </source>
</evidence>
<name>A0A1F6N9F1_9BACT</name>
<keyword evidence="3" id="KW-0808">Transferase</keyword>
<dbReference type="SUPFAM" id="SSF53448">
    <property type="entry name" value="Nucleotide-diphospho-sugar transferases"/>
    <property type="match status" value="1"/>
</dbReference>
<dbReference type="Proteomes" id="UP000178726">
    <property type="component" value="Unassembled WGS sequence"/>
</dbReference>
<dbReference type="Pfam" id="PF00535">
    <property type="entry name" value="Glycos_transf_2"/>
    <property type="match status" value="1"/>
</dbReference>
<dbReference type="AlphaFoldDB" id="A0A1F6N9F1"/>
<dbReference type="PANTHER" id="PTHR43179">
    <property type="entry name" value="RHAMNOSYLTRANSFERASE WBBL"/>
    <property type="match status" value="1"/>
</dbReference>
<evidence type="ECO:0000259" key="4">
    <source>
        <dbReference type="Pfam" id="PF00535"/>
    </source>
</evidence>
<comment type="caution">
    <text evidence="5">The sequence shown here is derived from an EMBL/GenBank/DDBJ whole genome shotgun (WGS) entry which is preliminary data.</text>
</comment>
<gene>
    <name evidence="5" type="ORF">A3I29_00820</name>
</gene>
<dbReference type="InterPro" id="IPR029044">
    <property type="entry name" value="Nucleotide-diphossugar_trans"/>
</dbReference>
<feature type="domain" description="Glycosyltransferase 2-like" evidence="4">
    <location>
        <begin position="7"/>
        <end position="122"/>
    </location>
</feature>
<evidence type="ECO:0000256" key="3">
    <source>
        <dbReference type="ARBA" id="ARBA00022679"/>
    </source>
</evidence>
<evidence type="ECO:0000313" key="5">
    <source>
        <dbReference type="EMBL" id="OGH80555.1"/>
    </source>
</evidence>
<comment type="similarity">
    <text evidence="1">Belongs to the glycosyltransferase 2 family.</text>
</comment>
<keyword evidence="2" id="KW-0328">Glycosyltransferase</keyword>
<reference evidence="5 6" key="1">
    <citation type="journal article" date="2016" name="Nat. Commun.">
        <title>Thousands of microbial genomes shed light on interconnected biogeochemical processes in an aquifer system.</title>
        <authorList>
            <person name="Anantharaman K."/>
            <person name="Brown C.T."/>
            <person name="Hug L.A."/>
            <person name="Sharon I."/>
            <person name="Castelle C.J."/>
            <person name="Probst A.J."/>
            <person name="Thomas B.C."/>
            <person name="Singh A."/>
            <person name="Wilkins M.J."/>
            <person name="Karaoz U."/>
            <person name="Brodie E.L."/>
            <person name="Williams K.H."/>
            <person name="Hubbard S.S."/>
            <person name="Banfield J.F."/>
        </authorList>
    </citation>
    <scope>NUCLEOTIDE SEQUENCE [LARGE SCALE GENOMIC DNA]</scope>
</reference>
<dbReference type="InterPro" id="IPR001173">
    <property type="entry name" value="Glyco_trans_2-like"/>
</dbReference>
<dbReference type="STRING" id="1798689.A3I29_00820"/>